<protein>
    <submittedName>
        <fullName evidence="2">Nodulation protein S (NodS)</fullName>
    </submittedName>
</protein>
<dbReference type="InterPro" id="IPR041698">
    <property type="entry name" value="Methyltransf_25"/>
</dbReference>
<evidence type="ECO:0000259" key="1">
    <source>
        <dbReference type="Pfam" id="PF13649"/>
    </source>
</evidence>
<gene>
    <name evidence="2" type="ORF">SAMN05421547_11095</name>
</gene>
<proteinExistence type="predicted"/>
<dbReference type="EMBL" id="FNPE01000010">
    <property type="protein sequence ID" value="SDY98847.1"/>
    <property type="molecule type" value="Genomic_DNA"/>
</dbReference>
<name>A0A1H3PCP6_9BURK</name>
<evidence type="ECO:0000313" key="2">
    <source>
        <dbReference type="EMBL" id="SDY98847.1"/>
    </source>
</evidence>
<dbReference type="Proteomes" id="UP000183417">
    <property type="component" value="Unassembled WGS sequence"/>
</dbReference>
<accession>A0A1H3PCP6</accession>
<dbReference type="InterPro" id="IPR029063">
    <property type="entry name" value="SAM-dependent_MTases_sf"/>
</dbReference>
<dbReference type="AlphaFoldDB" id="A0A1H3PCP6"/>
<evidence type="ECO:0000313" key="3">
    <source>
        <dbReference type="Proteomes" id="UP000183417"/>
    </source>
</evidence>
<organism evidence="2 3">
    <name type="scientific">Delftia lacustris</name>
    <dbReference type="NCBI Taxonomy" id="558537"/>
    <lineage>
        <taxon>Bacteria</taxon>
        <taxon>Pseudomonadati</taxon>
        <taxon>Pseudomonadota</taxon>
        <taxon>Betaproteobacteria</taxon>
        <taxon>Burkholderiales</taxon>
        <taxon>Comamonadaceae</taxon>
        <taxon>Delftia</taxon>
    </lineage>
</organism>
<dbReference type="RefSeq" id="WP_017407111.1">
    <property type="nucleotide sequence ID" value="NZ_CP141274.1"/>
</dbReference>
<reference evidence="2 3" key="1">
    <citation type="submission" date="2016-10" db="EMBL/GenBank/DDBJ databases">
        <authorList>
            <person name="de Groot N.N."/>
        </authorList>
    </citation>
    <scope>NUCLEOTIDE SEQUENCE [LARGE SCALE GENOMIC DNA]</scope>
    <source>
        <strain evidence="2 3">LMG 24775</strain>
    </source>
</reference>
<sequence>MNGARQHFEQMYQADPDPWQVASRWYERRKRDLLLAALPRERYAHGFEPGCGNGEATQRLLQRCDRLCAVDFSDRAVDLCRQRIAPQDRARLDLQALPLPWQWPQVPQVPQQGFDLIVVSELAYYFDDAALAHFNRQCLASLQGGGHWLMCHWRHGAHDHLQSTRALHDSVSAHAQLHLLLSHSEPDFQLDIWQKTPERTDR</sequence>
<dbReference type="Pfam" id="PF13649">
    <property type="entry name" value="Methyltransf_25"/>
    <property type="match status" value="1"/>
</dbReference>
<dbReference type="GeneID" id="94690067"/>
<dbReference type="CDD" id="cd02440">
    <property type="entry name" value="AdoMet_MTases"/>
    <property type="match status" value="1"/>
</dbReference>
<dbReference type="SUPFAM" id="SSF53335">
    <property type="entry name" value="S-adenosyl-L-methionine-dependent methyltransferases"/>
    <property type="match status" value="1"/>
</dbReference>
<dbReference type="Gene3D" id="3.40.50.150">
    <property type="entry name" value="Vaccinia Virus protein VP39"/>
    <property type="match status" value="1"/>
</dbReference>
<feature type="domain" description="Methyltransferase" evidence="1">
    <location>
        <begin position="49"/>
        <end position="146"/>
    </location>
</feature>